<dbReference type="InterPro" id="IPR047136">
    <property type="entry name" value="PurB_bact"/>
</dbReference>
<dbReference type="PRINTS" id="PR00149">
    <property type="entry name" value="FUMRATELYASE"/>
</dbReference>
<comment type="catalytic activity">
    <reaction evidence="8">
        <text>(2S)-2-[5-amino-1-(5-phospho-beta-D-ribosyl)imidazole-4-carboxamido]succinate = 5-amino-1-(5-phospho-beta-D-ribosyl)imidazole-4-carboxamide + fumarate</text>
        <dbReference type="Rhea" id="RHEA:23920"/>
        <dbReference type="ChEBI" id="CHEBI:29806"/>
        <dbReference type="ChEBI" id="CHEBI:58443"/>
        <dbReference type="ChEBI" id="CHEBI:58475"/>
        <dbReference type="EC" id="4.3.2.2"/>
    </reaction>
    <physiologicalReaction direction="left-to-right" evidence="8">
        <dbReference type="Rhea" id="RHEA:23921"/>
    </physiologicalReaction>
</comment>
<dbReference type="InterPro" id="IPR000362">
    <property type="entry name" value="Fumarate_lyase_fam"/>
</dbReference>
<dbReference type="InterPro" id="IPR020557">
    <property type="entry name" value="Fumarate_lyase_CS"/>
</dbReference>
<proteinExistence type="inferred from homology"/>
<dbReference type="EC" id="4.3.2.2" evidence="4 12"/>
<reference evidence="16" key="1">
    <citation type="submission" date="2020-10" db="EMBL/GenBank/DDBJ databases">
        <authorList>
            <person name="Gilroy R."/>
        </authorList>
    </citation>
    <scope>NUCLEOTIDE SEQUENCE</scope>
    <source>
        <strain evidence="16">7463</strain>
    </source>
</reference>
<dbReference type="EMBL" id="DVMY01000020">
    <property type="protein sequence ID" value="HIU36818.1"/>
    <property type="molecule type" value="Genomic_DNA"/>
</dbReference>
<evidence type="ECO:0000256" key="10">
    <source>
        <dbReference type="ARBA" id="ARBA00030717"/>
    </source>
</evidence>
<dbReference type="InterPro" id="IPR022761">
    <property type="entry name" value="Fumarate_lyase_N"/>
</dbReference>
<accession>A0A9D1IGH1</accession>
<keyword evidence="7 13" id="KW-0456">Lyase</keyword>
<comment type="caution">
    <text evidence="16">The sequence shown here is derived from an EMBL/GenBank/DDBJ whole genome shotgun (WGS) entry which is preliminary data.</text>
</comment>
<gene>
    <name evidence="16" type="primary">purB</name>
    <name evidence="16" type="ORF">IAC56_00845</name>
</gene>
<evidence type="ECO:0000256" key="7">
    <source>
        <dbReference type="ARBA" id="ARBA00023239"/>
    </source>
</evidence>
<keyword evidence="6 13" id="KW-0658">Purine biosynthesis</keyword>
<dbReference type="InterPro" id="IPR013539">
    <property type="entry name" value="PurB_C"/>
</dbReference>
<organism evidence="16 17">
    <name type="scientific">Candidatus Aphodousia faecigallinarum</name>
    <dbReference type="NCBI Taxonomy" id="2840677"/>
    <lineage>
        <taxon>Bacteria</taxon>
        <taxon>Pseudomonadati</taxon>
        <taxon>Pseudomonadota</taxon>
        <taxon>Betaproteobacteria</taxon>
        <taxon>Burkholderiales</taxon>
        <taxon>Sutterellaceae</taxon>
        <taxon>Sutterellaceae incertae sedis</taxon>
        <taxon>Candidatus Aphodousia</taxon>
    </lineage>
</organism>
<dbReference type="InterPro" id="IPR008948">
    <property type="entry name" value="L-Aspartase-like"/>
</dbReference>
<dbReference type="FunFam" id="1.20.200.10:FF:000004">
    <property type="entry name" value="Adenylosuccinate lyase"/>
    <property type="match status" value="1"/>
</dbReference>
<comment type="pathway">
    <text evidence="2 13">Purine metabolism; AMP biosynthesis via de novo pathway; AMP from IMP: step 2/2.</text>
</comment>
<evidence type="ECO:0000256" key="5">
    <source>
        <dbReference type="ARBA" id="ARBA00017058"/>
    </source>
</evidence>
<dbReference type="NCBIfam" id="TIGR00928">
    <property type="entry name" value="purB"/>
    <property type="match status" value="1"/>
</dbReference>
<dbReference type="InterPro" id="IPR004769">
    <property type="entry name" value="Pur_lyase"/>
</dbReference>
<evidence type="ECO:0000256" key="9">
    <source>
        <dbReference type="ARBA" id="ARBA00025012"/>
    </source>
</evidence>
<evidence type="ECO:0000256" key="12">
    <source>
        <dbReference type="NCBIfam" id="TIGR00928"/>
    </source>
</evidence>
<comment type="function">
    <text evidence="9">Catalyzes two reactions in de novo purine nucleotide biosynthesis. Catalyzes the breakdown of 5-aminoimidazole- (N-succinylocarboxamide) ribotide (SAICAR or 2-[5-amino-1-(5-phospho-beta-D-ribosyl)imidazole-4-carboxamido]succinate) to 5-aminoimidazole-4-carboxamide ribotide (AICAR or 5-amino-1-(5-phospho-beta-D-ribosyl)imidazole-4-carboxamide) and fumarate, and of adenylosuccinate (ADS or N(6)-(1,2-dicarboxyethyl)-AMP) to adenosine monophosphate (AMP) and fumarate.</text>
</comment>
<dbReference type="GO" id="GO:0005829">
    <property type="term" value="C:cytosol"/>
    <property type="evidence" value="ECO:0007669"/>
    <property type="project" value="TreeGrafter"/>
</dbReference>
<dbReference type="PANTHER" id="PTHR43411:SF1">
    <property type="entry name" value="ADENYLOSUCCINATE LYASE"/>
    <property type="match status" value="1"/>
</dbReference>
<dbReference type="Proteomes" id="UP000824083">
    <property type="component" value="Unassembled WGS sequence"/>
</dbReference>
<evidence type="ECO:0000256" key="8">
    <source>
        <dbReference type="ARBA" id="ARBA00024477"/>
    </source>
</evidence>
<dbReference type="PANTHER" id="PTHR43411">
    <property type="entry name" value="ADENYLOSUCCINATE LYASE"/>
    <property type="match status" value="1"/>
</dbReference>
<evidence type="ECO:0000256" key="11">
    <source>
        <dbReference type="ARBA" id="ARBA00049115"/>
    </source>
</evidence>
<evidence type="ECO:0000256" key="3">
    <source>
        <dbReference type="ARBA" id="ARBA00008273"/>
    </source>
</evidence>
<evidence type="ECO:0000259" key="14">
    <source>
        <dbReference type="Pfam" id="PF00206"/>
    </source>
</evidence>
<evidence type="ECO:0000313" key="16">
    <source>
        <dbReference type="EMBL" id="HIU36818.1"/>
    </source>
</evidence>
<dbReference type="SUPFAM" id="SSF48557">
    <property type="entry name" value="L-aspartase-like"/>
    <property type="match status" value="1"/>
</dbReference>
<reference evidence="16" key="2">
    <citation type="journal article" date="2021" name="PeerJ">
        <title>Extensive microbial diversity within the chicken gut microbiome revealed by metagenomics and culture.</title>
        <authorList>
            <person name="Gilroy R."/>
            <person name="Ravi A."/>
            <person name="Getino M."/>
            <person name="Pursley I."/>
            <person name="Horton D.L."/>
            <person name="Alikhan N.F."/>
            <person name="Baker D."/>
            <person name="Gharbi K."/>
            <person name="Hall N."/>
            <person name="Watson M."/>
            <person name="Adriaenssens E.M."/>
            <person name="Foster-Nyarko E."/>
            <person name="Jarju S."/>
            <person name="Secka A."/>
            <person name="Antonio M."/>
            <person name="Oren A."/>
            <person name="Chaudhuri R.R."/>
            <person name="La Ragione R."/>
            <person name="Hildebrand F."/>
            <person name="Pallen M.J."/>
        </authorList>
    </citation>
    <scope>NUCLEOTIDE SEQUENCE</scope>
    <source>
        <strain evidence="16">7463</strain>
    </source>
</reference>
<dbReference type="Gene3D" id="1.10.275.10">
    <property type="entry name" value="Fumarase/aspartase (N-terminal domain)"/>
    <property type="match status" value="1"/>
</dbReference>
<dbReference type="PROSITE" id="PS00163">
    <property type="entry name" value="FUMARATE_LYASES"/>
    <property type="match status" value="1"/>
</dbReference>
<evidence type="ECO:0000259" key="15">
    <source>
        <dbReference type="Pfam" id="PF08328"/>
    </source>
</evidence>
<evidence type="ECO:0000313" key="17">
    <source>
        <dbReference type="Proteomes" id="UP000824083"/>
    </source>
</evidence>
<dbReference type="NCBIfam" id="NF006764">
    <property type="entry name" value="PRK09285.1"/>
    <property type="match status" value="1"/>
</dbReference>
<sequence>MELSALTALSPLDGRYARQTEALRDIFSESAFMRARVRVEVEWLIALSEAGLPELNHLSDHGKAYLRGLVENFTVQSCQEIKDIEKTTNHDVKAVEYWIKEQVSHDEELARASEFVHFGCTSEDINNTSHALMLTEGRKELVAYLRSIHQTLAENAHRWAEVPMLSRTHGQTASPTTIGKEWANVAMRLKRAIESIESVTILAKMNGAVGNYNAHTIAYPEKDWEAFAKKVVEERLGLTFNTHTIQIEPHDYMAQLFDAIVRANTILLDLDRDVWGYISMGFYKQKLKEGEVGSSTMPHKVNPIDFENSEGNLGIANALLTHLAQKLPISRWQRDLTDSTVLRNLGVAFGYCFVGYNALTRGLGKLQLNELRVAEDLDHAWEVLAEAIQTVMRRYGVPHPYEQLKALTRGKGITPETIHEFVSQLDIPVEAKERLMKLTPATYIGKAVELANRA</sequence>
<feature type="domain" description="Adenylosuccinate lyase PurB C-terminal" evidence="15">
    <location>
        <begin position="330"/>
        <end position="444"/>
    </location>
</feature>
<dbReference type="GO" id="GO:0004018">
    <property type="term" value="F:N6-(1,2-dicarboxyethyl)AMP AMP-lyase (fumarate-forming) activity"/>
    <property type="evidence" value="ECO:0007669"/>
    <property type="project" value="UniProtKB-UniRule"/>
</dbReference>
<dbReference type="CDD" id="cd01598">
    <property type="entry name" value="PurB"/>
    <property type="match status" value="1"/>
</dbReference>
<dbReference type="Gene3D" id="1.20.200.10">
    <property type="entry name" value="Fumarase/aspartase (Central domain)"/>
    <property type="match status" value="1"/>
</dbReference>
<dbReference type="Pfam" id="PF00206">
    <property type="entry name" value="Lyase_1"/>
    <property type="match status" value="1"/>
</dbReference>
<dbReference type="Pfam" id="PF08328">
    <property type="entry name" value="ASL_C"/>
    <property type="match status" value="1"/>
</dbReference>
<dbReference type="Gene3D" id="1.10.40.30">
    <property type="entry name" value="Fumarase/aspartase (C-terminal domain)"/>
    <property type="match status" value="1"/>
</dbReference>
<dbReference type="AlphaFoldDB" id="A0A9D1IGH1"/>
<protein>
    <recommendedName>
        <fullName evidence="5 12">Adenylosuccinate lyase</fullName>
        <shortName evidence="13">ASL</shortName>
        <ecNumber evidence="4 12">4.3.2.2</ecNumber>
    </recommendedName>
    <alternativeName>
        <fullName evidence="10 13">Adenylosuccinase</fullName>
    </alternativeName>
</protein>
<evidence type="ECO:0000256" key="13">
    <source>
        <dbReference type="RuleBase" id="RU361172"/>
    </source>
</evidence>
<feature type="domain" description="Fumarate lyase N-terminal" evidence="14">
    <location>
        <begin position="14"/>
        <end position="311"/>
    </location>
</feature>
<evidence type="ECO:0000256" key="2">
    <source>
        <dbReference type="ARBA" id="ARBA00004734"/>
    </source>
</evidence>
<comment type="similarity">
    <text evidence="3 13">Belongs to the lyase 1 family. Adenylosuccinate lyase subfamily.</text>
</comment>
<evidence type="ECO:0000256" key="4">
    <source>
        <dbReference type="ARBA" id="ARBA00012339"/>
    </source>
</evidence>
<name>A0A9D1IGH1_9BURK</name>
<evidence type="ECO:0000256" key="6">
    <source>
        <dbReference type="ARBA" id="ARBA00022755"/>
    </source>
</evidence>
<dbReference type="InterPro" id="IPR024083">
    <property type="entry name" value="Fumarase/histidase_N"/>
</dbReference>
<evidence type="ECO:0000256" key="1">
    <source>
        <dbReference type="ARBA" id="ARBA00004706"/>
    </source>
</evidence>
<comment type="catalytic activity">
    <reaction evidence="11">
        <text>N(6)-(1,2-dicarboxyethyl)-AMP = fumarate + AMP</text>
        <dbReference type="Rhea" id="RHEA:16853"/>
        <dbReference type="ChEBI" id="CHEBI:29806"/>
        <dbReference type="ChEBI" id="CHEBI:57567"/>
        <dbReference type="ChEBI" id="CHEBI:456215"/>
        <dbReference type="EC" id="4.3.2.2"/>
    </reaction>
    <physiologicalReaction direction="left-to-right" evidence="11">
        <dbReference type="Rhea" id="RHEA:16854"/>
    </physiologicalReaction>
</comment>
<dbReference type="GO" id="GO:0006188">
    <property type="term" value="P:IMP biosynthetic process"/>
    <property type="evidence" value="ECO:0007669"/>
    <property type="project" value="InterPro"/>
</dbReference>
<comment type="pathway">
    <text evidence="1 13">Purine metabolism; IMP biosynthesis via de novo pathway; 5-amino-1-(5-phospho-D-ribosyl)imidazole-4-carboxamide from 5-amino-1-(5-phospho-D-ribosyl)imidazole-4-carboxylate: step 2/2.</text>
</comment>